<dbReference type="EMBL" id="JAIWYP010000006">
    <property type="protein sequence ID" value="KAH3804005.1"/>
    <property type="molecule type" value="Genomic_DNA"/>
</dbReference>
<reference evidence="1" key="2">
    <citation type="submission" date="2020-11" db="EMBL/GenBank/DDBJ databases">
        <authorList>
            <person name="McCartney M.A."/>
            <person name="Auch B."/>
            <person name="Kono T."/>
            <person name="Mallez S."/>
            <person name="Becker A."/>
            <person name="Gohl D.M."/>
            <person name="Silverstein K.A.T."/>
            <person name="Koren S."/>
            <person name="Bechman K.B."/>
            <person name="Herman A."/>
            <person name="Abrahante J.E."/>
            <person name="Garbe J."/>
        </authorList>
    </citation>
    <scope>NUCLEOTIDE SEQUENCE</scope>
    <source>
        <strain evidence="1">Duluth1</strain>
        <tissue evidence="1">Whole animal</tissue>
    </source>
</reference>
<name>A0A9D4J9Y4_DREPO</name>
<reference evidence="1" key="1">
    <citation type="journal article" date="2019" name="bioRxiv">
        <title>The Genome of the Zebra Mussel, Dreissena polymorpha: A Resource for Invasive Species Research.</title>
        <authorList>
            <person name="McCartney M.A."/>
            <person name="Auch B."/>
            <person name="Kono T."/>
            <person name="Mallez S."/>
            <person name="Zhang Y."/>
            <person name="Obille A."/>
            <person name="Becker A."/>
            <person name="Abrahante J.E."/>
            <person name="Garbe J."/>
            <person name="Badalamenti J.P."/>
            <person name="Herman A."/>
            <person name="Mangelson H."/>
            <person name="Liachko I."/>
            <person name="Sullivan S."/>
            <person name="Sone E.D."/>
            <person name="Koren S."/>
            <person name="Silverstein K.A.T."/>
            <person name="Beckman K.B."/>
            <person name="Gohl D.M."/>
        </authorList>
    </citation>
    <scope>NUCLEOTIDE SEQUENCE</scope>
    <source>
        <strain evidence="1">Duluth1</strain>
        <tissue evidence="1">Whole animal</tissue>
    </source>
</reference>
<dbReference type="AlphaFoldDB" id="A0A9D4J9Y4"/>
<organism evidence="1 2">
    <name type="scientific">Dreissena polymorpha</name>
    <name type="common">Zebra mussel</name>
    <name type="synonym">Mytilus polymorpha</name>
    <dbReference type="NCBI Taxonomy" id="45954"/>
    <lineage>
        <taxon>Eukaryota</taxon>
        <taxon>Metazoa</taxon>
        <taxon>Spiralia</taxon>
        <taxon>Lophotrochozoa</taxon>
        <taxon>Mollusca</taxon>
        <taxon>Bivalvia</taxon>
        <taxon>Autobranchia</taxon>
        <taxon>Heteroconchia</taxon>
        <taxon>Euheterodonta</taxon>
        <taxon>Imparidentia</taxon>
        <taxon>Neoheterodontei</taxon>
        <taxon>Myida</taxon>
        <taxon>Dreissenoidea</taxon>
        <taxon>Dreissenidae</taxon>
        <taxon>Dreissena</taxon>
    </lineage>
</organism>
<accession>A0A9D4J9Y4</accession>
<protein>
    <submittedName>
        <fullName evidence="1">Uncharacterized protein</fullName>
    </submittedName>
</protein>
<comment type="caution">
    <text evidence="1">The sequence shown here is derived from an EMBL/GenBank/DDBJ whole genome shotgun (WGS) entry which is preliminary data.</text>
</comment>
<sequence length="62" mass="6598">MATIAPMERFPSLDTVSARVVCEMETIAPVERVPSLDTVSARVVSAGIKTSTTCSLRIVSES</sequence>
<keyword evidence="2" id="KW-1185">Reference proteome</keyword>
<dbReference type="Proteomes" id="UP000828390">
    <property type="component" value="Unassembled WGS sequence"/>
</dbReference>
<evidence type="ECO:0000313" key="1">
    <source>
        <dbReference type="EMBL" id="KAH3804005.1"/>
    </source>
</evidence>
<evidence type="ECO:0000313" key="2">
    <source>
        <dbReference type="Proteomes" id="UP000828390"/>
    </source>
</evidence>
<proteinExistence type="predicted"/>
<gene>
    <name evidence="1" type="ORF">DPMN_132278</name>
</gene>